<dbReference type="PANTHER" id="PTHR31247:SF5">
    <property type="entry name" value="DUF4203 DOMAIN-CONTAINING PROTEIN"/>
    <property type="match status" value="1"/>
</dbReference>
<keyword evidence="10" id="KW-1185">Reference proteome</keyword>
<evidence type="ECO:0000256" key="7">
    <source>
        <dbReference type="SAM" id="Phobius"/>
    </source>
</evidence>
<evidence type="ECO:0000256" key="6">
    <source>
        <dbReference type="ARBA" id="ARBA00049737"/>
    </source>
</evidence>
<feature type="transmembrane region" description="Helical" evidence="7">
    <location>
        <begin position="203"/>
        <end position="226"/>
    </location>
</feature>
<feature type="transmembrane region" description="Helical" evidence="7">
    <location>
        <begin position="91"/>
        <end position="109"/>
    </location>
</feature>
<organism evidence="9 10">
    <name type="scientific">Cloeon dipterum</name>
    <dbReference type="NCBI Taxonomy" id="197152"/>
    <lineage>
        <taxon>Eukaryota</taxon>
        <taxon>Metazoa</taxon>
        <taxon>Ecdysozoa</taxon>
        <taxon>Arthropoda</taxon>
        <taxon>Hexapoda</taxon>
        <taxon>Insecta</taxon>
        <taxon>Pterygota</taxon>
        <taxon>Palaeoptera</taxon>
        <taxon>Ephemeroptera</taxon>
        <taxon>Pisciforma</taxon>
        <taxon>Baetidae</taxon>
        <taxon>Cloeon</taxon>
    </lineage>
</organism>
<feature type="domain" description="TM7S3/TM198-like" evidence="8">
    <location>
        <begin position="71"/>
        <end position="262"/>
    </location>
</feature>
<dbReference type="OrthoDB" id="115781at2759"/>
<protein>
    <recommendedName>
        <fullName evidence="6">Transmembrane protein 198</fullName>
    </recommendedName>
</protein>
<dbReference type="InterPro" id="IPR040236">
    <property type="entry name" value="TMEM198"/>
</dbReference>
<dbReference type="AlphaFoldDB" id="A0A8S1C902"/>
<evidence type="ECO:0000256" key="2">
    <source>
        <dbReference type="ARBA" id="ARBA00006244"/>
    </source>
</evidence>
<name>A0A8S1C902_9INSE</name>
<sequence>MPSLASLLNASTTSMPDYDLDAAAAPEVVLPPHLPPLPPDTPAPPPPFEPLIKCHHDFLSLEYDLATAVICGMYLIFGVVYSIFGYRCFKAVMFLTGFIFGSIVVYLICLQETLLPPYGNAAVALSAGLLFGLITMLVQYVGLFMTGFHTGLFLAFIGLAAADPFYRPASAWVTLAILLGGGLTLAVLNLACQKWLTILGTSLYGGAILAGALDYFVEKFFMVYWLWERVALKETEKVPCWFSWVILGIWPFMVTLGLVTQCAVTGRGIYHQEMVPSKHVRNAGQQPRIRTREQRAELRQKKYRYLYQVRTAHGDVISQNYVQALQRKACLPGESSTLQSDATHLTILPADQSQLAALTESEDDSRSMAGLER</sequence>
<feature type="transmembrane region" description="Helical" evidence="7">
    <location>
        <begin position="121"/>
        <end position="141"/>
    </location>
</feature>
<feature type="transmembrane region" description="Helical" evidence="7">
    <location>
        <begin position="241"/>
        <end position="264"/>
    </location>
</feature>
<evidence type="ECO:0000313" key="9">
    <source>
        <dbReference type="EMBL" id="CAB3365775.1"/>
    </source>
</evidence>
<comment type="caution">
    <text evidence="9">The sequence shown here is derived from an EMBL/GenBank/DDBJ whole genome shotgun (WGS) entry which is preliminary data.</text>
</comment>
<dbReference type="InterPro" id="IPR025256">
    <property type="entry name" value="TM7S3/TM198-like_dom"/>
</dbReference>
<proteinExistence type="inferred from homology"/>
<comment type="similarity">
    <text evidence="2">Belongs to the TMEM198 family.</text>
</comment>
<dbReference type="Proteomes" id="UP000494165">
    <property type="component" value="Unassembled WGS sequence"/>
</dbReference>
<feature type="transmembrane region" description="Helical" evidence="7">
    <location>
        <begin position="172"/>
        <end position="191"/>
    </location>
</feature>
<evidence type="ECO:0000256" key="1">
    <source>
        <dbReference type="ARBA" id="ARBA00004141"/>
    </source>
</evidence>
<accession>A0A8S1C902</accession>
<comment type="subcellular location">
    <subcellularLocation>
        <location evidence="1">Membrane</location>
        <topology evidence="1">Multi-pass membrane protein</topology>
    </subcellularLocation>
</comment>
<evidence type="ECO:0000256" key="5">
    <source>
        <dbReference type="ARBA" id="ARBA00023136"/>
    </source>
</evidence>
<gene>
    <name evidence="9" type="ORF">CLODIP_2_CD06531</name>
</gene>
<keyword evidence="4 7" id="KW-1133">Transmembrane helix</keyword>
<dbReference type="Pfam" id="PF13886">
    <property type="entry name" value="TM7S3_TM198"/>
    <property type="match status" value="1"/>
</dbReference>
<evidence type="ECO:0000256" key="3">
    <source>
        <dbReference type="ARBA" id="ARBA00022692"/>
    </source>
</evidence>
<dbReference type="PANTHER" id="PTHR31247">
    <property type="entry name" value="TRANSMEMBRANE PROTEIN 198 FAMILY MEMBER"/>
    <property type="match status" value="1"/>
</dbReference>
<evidence type="ECO:0000259" key="8">
    <source>
        <dbReference type="Pfam" id="PF13886"/>
    </source>
</evidence>
<evidence type="ECO:0000313" key="10">
    <source>
        <dbReference type="Proteomes" id="UP000494165"/>
    </source>
</evidence>
<feature type="transmembrane region" description="Helical" evidence="7">
    <location>
        <begin position="65"/>
        <end position="84"/>
    </location>
</feature>
<reference evidence="9 10" key="1">
    <citation type="submission" date="2020-04" db="EMBL/GenBank/DDBJ databases">
        <authorList>
            <person name="Alioto T."/>
            <person name="Alioto T."/>
            <person name="Gomez Garrido J."/>
        </authorList>
    </citation>
    <scope>NUCLEOTIDE SEQUENCE [LARGE SCALE GENOMIC DNA]</scope>
</reference>
<keyword evidence="3 7" id="KW-0812">Transmembrane</keyword>
<keyword evidence="5 7" id="KW-0472">Membrane</keyword>
<evidence type="ECO:0000256" key="4">
    <source>
        <dbReference type="ARBA" id="ARBA00022989"/>
    </source>
</evidence>
<dbReference type="EMBL" id="CADEPI010000022">
    <property type="protein sequence ID" value="CAB3365775.1"/>
    <property type="molecule type" value="Genomic_DNA"/>
</dbReference>
<feature type="transmembrane region" description="Helical" evidence="7">
    <location>
        <begin position="148"/>
        <end position="166"/>
    </location>
</feature>
<dbReference type="GO" id="GO:0005886">
    <property type="term" value="C:plasma membrane"/>
    <property type="evidence" value="ECO:0007669"/>
    <property type="project" value="TreeGrafter"/>
</dbReference>